<evidence type="ECO:0000313" key="2">
    <source>
        <dbReference type="EMBL" id="PWR10886.1"/>
    </source>
</evidence>
<name>A0A317DB27_9ACTN</name>
<dbReference type="SUPFAM" id="SSF55729">
    <property type="entry name" value="Acyl-CoA N-acyltransferases (Nat)"/>
    <property type="match status" value="1"/>
</dbReference>
<dbReference type="Proteomes" id="UP000245410">
    <property type="component" value="Unassembled WGS sequence"/>
</dbReference>
<comment type="caution">
    <text evidence="2">The sequence shown here is derived from an EMBL/GenBank/DDBJ whole genome shotgun (WGS) entry which is preliminary data.</text>
</comment>
<dbReference type="PROSITE" id="PS51186">
    <property type="entry name" value="GNAT"/>
    <property type="match status" value="1"/>
</dbReference>
<evidence type="ECO:0000313" key="3">
    <source>
        <dbReference type="Proteomes" id="UP000245410"/>
    </source>
</evidence>
<evidence type="ECO:0000259" key="1">
    <source>
        <dbReference type="PROSITE" id="PS51186"/>
    </source>
</evidence>
<feature type="domain" description="N-acetyltransferase" evidence="1">
    <location>
        <begin position="181"/>
        <end position="317"/>
    </location>
</feature>
<gene>
    <name evidence="2" type="ORF">DKT68_07600</name>
</gene>
<reference evidence="2 3" key="1">
    <citation type="submission" date="2018-05" db="EMBL/GenBank/DDBJ databases">
        <title>Micromonospora atacamensis sp. nov., a novel actinobacteria isolated from high altitude Atacama Desert soil.</title>
        <authorList>
            <person name="Carro L."/>
            <person name="Golinska P."/>
            <person name="Klenk H.-P."/>
            <person name="Goodfellow M."/>
        </authorList>
    </citation>
    <scope>NUCLEOTIDE SEQUENCE [LARGE SCALE GENOMIC DNA]</scope>
    <source>
        <strain evidence="2 3">5R2A7</strain>
    </source>
</reference>
<accession>A0A317DB27</accession>
<dbReference type="InterPro" id="IPR016181">
    <property type="entry name" value="Acyl_CoA_acyltransferase"/>
</dbReference>
<organism evidence="2 3">
    <name type="scientific">Micromonospora acroterricola</name>
    <dbReference type="NCBI Taxonomy" id="2202421"/>
    <lineage>
        <taxon>Bacteria</taxon>
        <taxon>Bacillati</taxon>
        <taxon>Actinomycetota</taxon>
        <taxon>Actinomycetes</taxon>
        <taxon>Micromonosporales</taxon>
        <taxon>Micromonosporaceae</taxon>
        <taxon>Micromonospora</taxon>
    </lineage>
</organism>
<dbReference type="AlphaFoldDB" id="A0A317DB27"/>
<dbReference type="CDD" id="cd04301">
    <property type="entry name" value="NAT_SF"/>
    <property type="match status" value="1"/>
</dbReference>
<sequence>MTSSTIPGGATIRPIKGPDEIALFNRLPYTINHELADDLAERRRRPEWMWVALHGDRLLARLAWWGRSGDSTPMLLDILDVDEGAEDLTEVAQALYETAAKQVLPSGAIPPEYGRFVPADWREDPATYRAVRLRMGVLESGGARLTVERLRLEWRPGAGLPTPDQRLAFRPAGDTDELVALMTRTLDGTLDAHSRMDLAQMSPDEAAVKHYEQELATYSSPRQWWRIATLGEDGEPVGFVVPARNAYHPVIAYLGVVPAHRGHGYVDGLLAEGTRILAAENVPRIRAATDLGNAPMANAFARAGYVNFERAINMAWQ</sequence>
<dbReference type="Gene3D" id="3.40.630.30">
    <property type="match status" value="1"/>
</dbReference>
<dbReference type="OrthoDB" id="7942268at2"/>
<dbReference type="InterPro" id="IPR000182">
    <property type="entry name" value="GNAT_dom"/>
</dbReference>
<proteinExistence type="predicted"/>
<keyword evidence="2" id="KW-0808">Transferase</keyword>
<dbReference type="GO" id="GO:0016747">
    <property type="term" value="F:acyltransferase activity, transferring groups other than amino-acyl groups"/>
    <property type="evidence" value="ECO:0007669"/>
    <property type="project" value="InterPro"/>
</dbReference>
<keyword evidence="3" id="KW-1185">Reference proteome</keyword>
<dbReference type="RefSeq" id="WP_109816704.1">
    <property type="nucleotide sequence ID" value="NZ_QGKR01000148.1"/>
</dbReference>
<dbReference type="Pfam" id="PF00583">
    <property type="entry name" value="Acetyltransf_1"/>
    <property type="match status" value="1"/>
</dbReference>
<dbReference type="EMBL" id="QGKR01000148">
    <property type="protein sequence ID" value="PWR10886.1"/>
    <property type="molecule type" value="Genomic_DNA"/>
</dbReference>
<protein>
    <submittedName>
        <fullName evidence="2">GNAT family N-acetyltransferase</fullName>
    </submittedName>
</protein>